<proteinExistence type="predicted"/>
<organism evidence="2 3">
    <name type="scientific">Sinanodonta woodiana</name>
    <name type="common">Chinese pond mussel</name>
    <name type="synonym">Anodonta woodiana</name>
    <dbReference type="NCBI Taxonomy" id="1069815"/>
    <lineage>
        <taxon>Eukaryota</taxon>
        <taxon>Metazoa</taxon>
        <taxon>Spiralia</taxon>
        <taxon>Lophotrochozoa</taxon>
        <taxon>Mollusca</taxon>
        <taxon>Bivalvia</taxon>
        <taxon>Autobranchia</taxon>
        <taxon>Heteroconchia</taxon>
        <taxon>Palaeoheterodonta</taxon>
        <taxon>Unionida</taxon>
        <taxon>Unionoidea</taxon>
        <taxon>Unionidae</taxon>
        <taxon>Unioninae</taxon>
        <taxon>Sinanodonta</taxon>
    </lineage>
</organism>
<keyword evidence="3" id="KW-1185">Reference proteome</keyword>
<feature type="non-terminal residue" evidence="2">
    <location>
        <position position="1"/>
    </location>
</feature>
<evidence type="ECO:0000256" key="1">
    <source>
        <dbReference type="SAM" id="MobiDB-lite"/>
    </source>
</evidence>
<name>A0ABD3VGW2_SINWO</name>
<dbReference type="AlphaFoldDB" id="A0ABD3VGW2"/>
<evidence type="ECO:0000313" key="2">
    <source>
        <dbReference type="EMBL" id="KAL3860810.1"/>
    </source>
</evidence>
<dbReference type="Proteomes" id="UP001634394">
    <property type="component" value="Unassembled WGS sequence"/>
</dbReference>
<gene>
    <name evidence="2" type="ORF">ACJMK2_010877</name>
</gene>
<comment type="caution">
    <text evidence="2">The sequence shown here is derived from an EMBL/GenBank/DDBJ whole genome shotgun (WGS) entry which is preliminary data.</text>
</comment>
<evidence type="ECO:0000313" key="3">
    <source>
        <dbReference type="Proteomes" id="UP001634394"/>
    </source>
</evidence>
<dbReference type="EMBL" id="JBJQND010000012">
    <property type="protein sequence ID" value="KAL3860810.1"/>
    <property type="molecule type" value="Genomic_DNA"/>
</dbReference>
<accession>A0ABD3VGW2</accession>
<reference evidence="2 3" key="1">
    <citation type="submission" date="2024-11" db="EMBL/GenBank/DDBJ databases">
        <title>Chromosome-level genome assembly of the freshwater bivalve Anodonta woodiana.</title>
        <authorList>
            <person name="Chen X."/>
        </authorList>
    </citation>
    <scope>NUCLEOTIDE SEQUENCE [LARGE SCALE GENOMIC DNA]</scope>
    <source>
        <strain evidence="2">MN2024</strain>
        <tissue evidence="2">Gills</tissue>
    </source>
</reference>
<feature type="compositionally biased region" description="Low complexity" evidence="1">
    <location>
        <begin position="33"/>
        <end position="43"/>
    </location>
</feature>
<protein>
    <submittedName>
        <fullName evidence="2">Uncharacterized protein</fullName>
    </submittedName>
</protein>
<sequence>GTTCIALILYGVNTIWLFICWCRSGTAAGGTVTRATGTSTTRQTTHEAHMQY</sequence>
<feature type="region of interest" description="Disordered" evidence="1">
    <location>
        <begin position="33"/>
        <end position="52"/>
    </location>
</feature>